<name>A0A4C2E611_9SACH</name>
<evidence type="ECO:0000256" key="1">
    <source>
        <dbReference type="ARBA" id="ARBA00008853"/>
    </source>
</evidence>
<organism evidence="3 4">
    <name type="scientific">Zygosaccharomyces mellis</name>
    <dbReference type="NCBI Taxonomy" id="42258"/>
    <lineage>
        <taxon>Eukaryota</taxon>
        <taxon>Fungi</taxon>
        <taxon>Dikarya</taxon>
        <taxon>Ascomycota</taxon>
        <taxon>Saccharomycotina</taxon>
        <taxon>Saccharomycetes</taxon>
        <taxon>Saccharomycetales</taxon>
        <taxon>Saccharomycetaceae</taxon>
        <taxon>Zygosaccharomyces</taxon>
    </lineage>
</organism>
<dbReference type="GO" id="GO:0004341">
    <property type="term" value="F:gluconolactonase activity"/>
    <property type="evidence" value="ECO:0007669"/>
    <property type="project" value="TreeGrafter"/>
</dbReference>
<feature type="domain" description="SMP-30/Gluconolactonase/LRE-like region" evidence="2">
    <location>
        <begin position="22"/>
        <end position="287"/>
    </location>
</feature>
<dbReference type="PANTHER" id="PTHR10907">
    <property type="entry name" value="REGUCALCIN"/>
    <property type="match status" value="1"/>
</dbReference>
<dbReference type="InterPro" id="IPR011042">
    <property type="entry name" value="6-blade_b-propeller_TolB-like"/>
</dbReference>
<dbReference type="SUPFAM" id="SSF63829">
    <property type="entry name" value="Calcium-dependent phosphotriesterase"/>
    <property type="match status" value="1"/>
</dbReference>
<protein>
    <recommendedName>
        <fullName evidence="2">SMP-30/Gluconolactonase/LRE-like region domain-containing protein</fullName>
    </recommendedName>
</protein>
<dbReference type="GO" id="GO:0005509">
    <property type="term" value="F:calcium ion binding"/>
    <property type="evidence" value="ECO:0007669"/>
    <property type="project" value="TreeGrafter"/>
</dbReference>
<evidence type="ECO:0000313" key="4">
    <source>
        <dbReference type="Proteomes" id="UP000301737"/>
    </source>
</evidence>
<proteinExistence type="inferred from homology"/>
<accession>A0A4C2E611</accession>
<sequence length="328" mass="36626">MQLNKLDYSRAEPFIAVPDAVLSEGVLYVSPARTLMWVDIYRAKVYRRRLDTGATDVFHAEGSGSVGAVFPILKCDNNGSSSNDGTEVEEFLFAAKEGIAHGRFGGSWEYIVKYSESGLDSERLKRLRSNDGNVRDDDLYIGLINDFDQEMTDEGVILKINLVSKKIEVFWPRITIPNSIYWVGEYMFVTDSMNACIWRTKKGFQEREKFIDVSQYNTSSEENIPEPDGSCLNANGQLLFVSIWGHAKVQVFSTRDGMLVKEILLPKETPRVSCCALVGSDLFVTTGSEHLGTGKTGQPSKGGCLYRLSNVILDSDDFSTRGAIYRDN</sequence>
<dbReference type="Proteomes" id="UP000301737">
    <property type="component" value="Unassembled WGS sequence"/>
</dbReference>
<evidence type="ECO:0000259" key="2">
    <source>
        <dbReference type="Pfam" id="PF08450"/>
    </source>
</evidence>
<dbReference type="EMBL" id="BIMX01000012">
    <property type="protein sequence ID" value="GCE99714.1"/>
    <property type="molecule type" value="Genomic_DNA"/>
</dbReference>
<dbReference type="Gene3D" id="2.120.10.30">
    <property type="entry name" value="TolB, C-terminal domain"/>
    <property type="match status" value="1"/>
</dbReference>
<gene>
    <name evidence="3" type="ORF">ZYGM_002679</name>
</gene>
<reference evidence="3 4" key="1">
    <citation type="submission" date="2019-01" db="EMBL/GenBank/DDBJ databases">
        <title>Draft Genome Sequencing of Zygosaccharomyces mellis Ca-7.</title>
        <authorList>
            <person name="Shiwa Y."/>
            <person name="Kanesaki Y."/>
            <person name="Ishige T."/>
            <person name="Mura K."/>
            <person name="Hori T."/>
            <person name="Tamura T."/>
        </authorList>
    </citation>
    <scope>NUCLEOTIDE SEQUENCE [LARGE SCALE GENOMIC DNA]</scope>
    <source>
        <strain evidence="3 4">Ca-7</strain>
    </source>
</reference>
<dbReference type="PANTHER" id="PTHR10907:SF47">
    <property type="entry name" value="REGUCALCIN"/>
    <property type="match status" value="1"/>
</dbReference>
<comment type="similarity">
    <text evidence="1">Belongs to the SMP-30/CGR1 family.</text>
</comment>
<dbReference type="InterPro" id="IPR013658">
    <property type="entry name" value="SGL"/>
</dbReference>
<dbReference type="Pfam" id="PF08450">
    <property type="entry name" value="SGL"/>
    <property type="match status" value="1"/>
</dbReference>
<keyword evidence="4" id="KW-1185">Reference proteome</keyword>
<dbReference type="OrthoDB" id="423498at2759"/>
<dbReference type="AlphaFoldDB" id="A0A4C2E611"/>
<evidence type="ECO:0000313" key="3">
    <source>
        <dbReference type="EMBL" id="GCE99714.1"/>
    </source>
</evidence>
<comment type="caution">
    <text evidence="3">The sequence shown here is derived from an EMBL/GenBank/DDBJ whole genome shotgun (WGS) entry which is preliminary data.</text>
</comment>